<name>A0A8H7XZ81_PSICU</name>
<proteinExistence type="predicted"/>
<evidence type="ECO:0000259" key="2">
    <source>
        <dbReference type="PROSITE" id="PS50097"/>
    </source>
</evidence>
<dbReference type="PROSITE" id="PS50097">
    <property type="entry name" value="BTB"/>
    <property type="match status" value="1"/>
</dbReference>
<dbReference type="Pfam" id="PF00651">
    <property type="entry name" value="BTB"/>
    <property type="match status" value="1"/>
</dbReference>
<protein>
    <recommendedName>
        <fullName evidence="2">BTB domain-containing protein</fullName>
    </recommendedName>
</protein>
<gene>
    <name evidence="3" type="ORF">JR316_004218</name>
</gene>
<feature type="domain" description="BTB" evidence="2">
    <location>
        <begin position="32"/>
        <end position="99"/>
    </location>
</feature>
<evidence type="ECO:0000313" key="3">
    <source>
        <dbReference type="EMBL" id="KAG5169837.1"/>
    </source>
</evidence>
<dbReference type="OrthoDB" id="3217871at2759"/>
<dbReference type="AlphaFoldDB" id="A0A8H7XZ81"/>
<dbReference type="Gene3D" id="3.30.710.10">
    <property type="entry name" value="Potassium Channel Kv1.1, Chain A"/>
    <property type="match status" value="1"/>
</dbReference>
<dbReference type="InterPro" id="IPR000210">
    <property type="entry name" value="BTB/POZ_dom"/>
</dbReference>
<dbReference type="CDD" id="cd18186">
    <property type="entry name" value="BTB_POZ_ZBTB_KLHL-like"/>
    <property type="match status" value="1"/>
</dbReference>
<reference evidence="3" key="1">
    <citation type="submission" date="2021-02" db="EMBL/GenBank/DDBJ databases">
        <title>Psilocybe cubensis genome.</title>
        <authorList>
            <person name="Mckernan K.J."/>
            <person name="Crawford S."/>
            <person name="Trippe A."/>
            <person name="Kane L.T."/>
            <person name="Mclaughlin S."/>
        </authorList>
    </citation>
    <scope>NUCLEOTIDE SEQUENCE [LARGE SCALE GENOMIC DNA]</scope>
    <source>
        <strain evidence="3">MGC-MH-2018</strain>
    </source>
</reference>
<dbReference type="SMART" id="SM00225">
    <property type="entry name" value="BTB"/>
    <property type="match status" value="1"/>
</dbReference>
<feature type="region of interest" description="Disordered" evidence="1">
    <location>
        <begin position="1"/>
        <end position="20"/>
    </location>
</feature>
<dbReference type="InterPro" id="IPR011333">
    <property type="entry name" value="SKP1/BTB/POZ_sf"/>
</dbReference>
<organism evidence="3">
    <name type="scientific">Psilocybe cubensis</name>
    <name type="common">Psychedelic mushroom</name>
    <name type="synonym">Stropharia cubensis</name>
    <dbReference type="NCBI Taxonomy" id="181762"/>
    <lineage>
        <taxon>Eukaryota</taxon>
        <taxon>Fungi</taxon>
        <taxon>Dikarya</taxon>
        <taxon>Basidiomycota</taxon>
        <taxon>Agaricomycotina</taxon>
        <taxon>Agaricomycetes</taxon>
        <taxon>Agaricomycetidae</taxon>
        <taxon>Agaricales</taxon>
        <taxon>Agaricineae</taxon>
        <taxon>Strophariaceae</taxon>
        <taxon>Psilocybe</taxon>
    </lineage>
</organism>
<dbReference type="EMBL" id="JAFIQS010000004">
    <property type="protein sequence ID" value="KAG5169837.1"/>
    <property type="molecule type" value="Genomic_DNA"/>
</dbReference>
<sequence length="328" mass="37483">MFPPTKRKRMDDSVKNQMRSEGVKRSHSLWFEDGSVILEAQKTQFRVHRSILCNYSKVFQDMFTVPQPESSAMVDGVPLIHVIDDAVDWENVLGIIYFGLKMHEDHSIGVLISMMRLGHKYQFDDIKTAAVQRLLKEFPTNFVEWTNDAASDPHRTIMQNDAYFSRGHEIDLINIASEIQFQQILPVLYYILLRDRPLTEIFDGTMRKDRTVAMLAPETQRILILGRDRILRGTIAHTLAWFEGDITDDCATCQGKRVGNALNVAMGMLTYDVSVALQDTASEIVAGLCNECKEEAETEMALGRQQLWAELPSYFDLPSWDVLAKFNN</sequence>
<comment type="caution">
    <text evidence="3">The sequence shown here is derived from an EMBL/GenBank/DDBJ whole genome shotgun (WGS) entry which is preliminary data.</text>
</comment>
<accession>A0A8H7XZ81</accession>
<evidence type="ECO:0000256" key="1">
    <source>
        <dbReference type="SAM" id="MobiDB-lite"/>
    </source>
</evidence>
<dbReference type="SUPFAM" id="SSF54695">
    <property type="entry name" value="POZ domain"/>
    <property type="match status" value="1"/>
</dbReference>